<keyword evidence="8" id="KW-1185">Reference proteome</keyword>
<gene>
    <name evidence="7" type="ORF">PVK06_041921</name>
</gene>
<dbReference type="InterPro" id="IPR032675">
    <property type="entry name" value="LRR_dom_sf"/>
</dbReference>
<organism evidence="7 8">
    <name type="scientific">Gossypium arboreum</name>
    <name type="common">Tree cotton</name>
    <name type="synonym">Gossypium nanking</name>
    <dbReference type="NCBI Taxonomy" id="29729"/>
    <lineage>
        <taxon>Eukaryota</taxon>
        <taxon>Viridiplantae</taxon>
        <taxon>Streptophyta</taxon>
        <taxon>Embryophyta</taxon>
        <taxon>Tracheophyta</taxon>
        <taxon>Spermatophyta</taxon>
        <taxon>Magnoliopsida</taxon>
        <taxon>eudicotyledons</taxon>
        <taxon>Gunneridae</taxon>
        <taxon>Pentapetalae</taxon>
        <taxon>rosids</taxon>
        <taxon>malvids</taxon>
        <taxon>Malvales</taxon>
        <taxon>Malvaceae</taxon>
        <taxon>Malvoideae</taxon>
        <taxon>Gossypium</taxon>
    </lineage>
</organism>
<dbReference type="Gene3D" id="1.20.5.4130">
    <property type="match status" value="1"/>
</dbReference>
<dbReference type="CDD" id="cd14798">
    <property type="entry name" value="RX-CC_like"/>
    <property type="match status" value="1"/>
</dbReference>
<dbReference type="InterPro" id="IPR041118">
    <property type="entry name" value="Rx_N"/>
</dbReference>
<accession>A0ABR0N9K3</accession>
<dbReference type="EMBL" id="JARKNE010000011">
    <property type="protein sequence ID" value="KAK5787268.1"/>
    <property type="molecule type" value="Genomic_DNA"/>
</dbReference>
<dbReference type="Proteomes" id="UP001358586">
    <property type="component" value="Chromosome 11"/>
</dbReference>
<dbReference type="InterPro" id="IPR058922">
    <property type="entry name" value="WHD_DRP"/>
</dbReference>
<keyword evidence="3" id="KW-0611">Plant defense</keyword>
<reference evidence="7 8" key="1">
    <citation type="submission" date="2023-03" db="EMBL/GenBank/DDBJ databases">
        <title>WGS of Gossypium arboreum.</title>
        <authorList>
            <person name="Yu D."/>
        </authorList>
    </citation>
    <scope>NUCLEOTIDE SEQUENCE [LARGE SCALE GENOMIC DNA]</scope>
    <source>
        <tissue evidence="7">Leaf</tissue>
    </source>
</reference>
<evidence type="ECO:0000259" key="5">
    <source>
        <dbReference type="Pfam" id="PF23559"/>
    </source>
</evidence>
<name>A0ABR0N9K3_GOSAR</name>
<evidence type="ECO:0000259" key="6">
    <source>
        <dbReference type="Pfam" id="PF25019"/>
    </source>
</evidence>
<dbReference type="Gene3D" id="3.80.10.10">
    <property type="entry name" value="Ribonuclease Inhibitor"/>
    <property type="match status" value="4"/>
</dbReference>
<evidence type="ECO:0008006" key="9">
    <source>
        <dbReference type="Google" id="ProtNLM"/>
    </source>
</evidence>
<keyword evidence="1" id="KW-0677">Repeat</keyword>
<evidence type="ECO:0000313" key="7">
    <source>
        <dbReference type="EMBL" id="KAK5787268.1"/>
    </source>
</evidence>
<evidence type="ECO:0000256" key="1">
    <source>
        <dbReference type="ARBA" id="ARBA00022737"/>
    </source>
</evidence>
<evidence type="ECO:0000259" key="4">
    <source>
        <dbReference type="Pfam" id="PF18052"/>
    </source>
</evidence>
<dbReference type="Pfam" id="PF13855">
    <property type="entry name" value="LRR_8"/>
    <property type="match status" value="1"/>
</dbReference>
<sequence length="1293" mass="147386">MSVIGEAALSVFLELLGGKLLDSALNFVADHKQLHPQLKQWQSILPDIQAVLDDAEEKQIKNEGVKKWLEDLQDLAYDVDDILDEFAYEELRLKLNKSQAQASTSKVRKLIPTCCTTSNFTPTSFLFKNSMIPKVKEITDTLNSLTTRRSSLGLSDLLSQAPTSKGKQQRLQPTSVLDGVVEYVGRHKEKTEMIELLKEEEIILLWRAEGLLQQKAMPQVKDIGNQYFQDLVSRSFFQISSKDESRFVMHDLINDLAQVVAGDICSKLEGDMQQKFSNRTRHSSYIVSRYDTVKKFEAFDQVKSLRTFLPLQLSRYWKLYLTNVVLVDLLPKLGYLRVLSLSGYKITELPDVFENLKHLRYLNFSHTQIKCLPDSLCTLYHLETLLLKSCSKLQRLPSNMGNLVNLHYLDIRGAYLIERFPFRIDKLTNLQRLSNFIIGEGDGHSIRELKYLSNLKGDFCLSRLENVNVEDAGEAKLNEKQGIDRLVLKWSWDFKKDTRKKEVEEWVLDSLHPSKKLEQLVIENYGGAKFSTWIADPSFKNMLSLELHDCKNCKSLPSIGRLLLLKDLSISGLDQVHKIGAELFGENQSNAFASLESLRFGNMLNWKEWDLCEDDEEVSKFPSLRFLSIRECPLLLGRLPIILQSLQKLEIYECKRLVVSISSFPLLRKLSVEGCEELVDEGSLSVQMVTSLKHVFLSNISKFYISAERIMLRFAKSETFKISGWKESGSLSQNGFSLVGHRFISIKDCPQLVSLETEEERLQLDKIPGVESLIIVDCERLNRLPDAIHAFPFITRVELVKCPRLVCFAESNFPPALKELRIGNCVNLQYLVDEKENNNKSISSNTYLLERLDIIYCPSLIWLSSRGDICNRLQHLDIRNCSKLTSLFLNAKLPVMLKQLLIWNCPVLECIAQDFLETTDLESILIRGADKIKSLPRGFDKLSHLQEIRLSRCPNLVSFEESGLPATNLRVFLISNCENFGALPKCINFTSLRQLAVSKCSADISFPEEGFPTNLTSLQISNAPKIYPSLVQWGFNRLTSLQQLKIRGGGCSNVVSFPEEGIRKTLPPSLTSISIENFENLEFICSKGFRYLTSLQELRIYDCPKLTSLPEKDMLLSLEHLHISKCPLLEEGCSRDFCYCIRISMPSANRFRHHCRHALETMKLVADKRPNGTTGEVYVPSGDKPLNGGHPKRAIPAYGLNNGTTCMEHTLSRYNKGMEEGSFSRTPFSNKLRYNWPTLPSMSLKGDLFNLCKERPLCTFSEGCIVGSLAFCVRGWRIQETKQRGIRCWEVMI</sequence>
<dbReference type="Pfam" id="PF23559">
    <property type="entry name" value="WHD_DRP"/>
    <property type="match status" value="1"/>
</dbReference>
<evidence type="ECO:0000256" key="2">
    <source>
        <dbReference type="ARBA" id="ARBA00022741"/>
    </source>
</evidence>
<proteinExistence type="predicted"/>
<dbReference type="InterPro" id="IPR038005">
    <property type="entry name" value="RX-like_CC"/>
</dbReference>
<feature type="domain" description="Disease resistance protein winged helix" evidence="5">
    <location>
        <begin position="197"/>
        <end position="257"/>
    </location>
</feature>
<protein>
    <recommendedName>
        <fullName evidence="9">Disease resistance RPP13-like protein 1</fullName>
    </recommendedName>
</protein>
<dbReference type="InterPro" id="IPR056789">
    <property type="entry name" value="LRR_R13L1-DRL21"/>
</dbReference>
<feature type="domain" description="Disease resistance N-terminal" evidence="4">
    <location>
        <begin position="13"/>
        <end position="99"/>
    </location>
</feature>
<keyword evidence="2" id="KW-0547">Nucleotide-binding</keyword>
<dbReference type="PANTHER" id="PTHR47186:SF41">
    <property type="entry name" value="OS12G0131701 PROTEIN"/>
    <property type="match status" value="1"/>
</dbReference>
<evidence type="ECO:0000313" key="8">
    <source>
        <dbReference type="Proteomes" id="UP001358586"/>
    </source>
</evidence>
<feature type="domain" description="R13L1/DRL21-like LRR repeat region" evidence="6">
    <location>
        <begin position="446"/>
        <end position="572"/>
    </location>
</feature>
<dbReference type="SUPFAM" id="SSF52058">
    <property type="entry name" value="L domain-like"/>
    <property type="match status" value="2"/>
</dbReference>
<comment type="caution">
    <text evidence="7">The sequence shown here is derived from an EMBL/GenBank/DDBJ whole genome shotgun (WGS) entry which is preliminary data.</text>
</comment>
<dbReference type="Pfam" id="PF18052">
    <property type="entry name" value="Rx_N"/>
    <property type="match status" value="1"/>
</dbReference>
<evidence type="ECO:0000256" key="3">
    <source>
        <dbReference type="ARBA" id="ARBA00022821"/>
    </source>
</evidence>
<dbReference type="InterPro" id="IPR001611">
    <property type="entry name" value="Leu-rich_rpt"/>
</dbReference>
<dbReference type="Pfam" id="PF25019">
    <property type="entry name" value="LRR_R13L1-DRL21"/>
    <property type="match status" value="1"/>
</dbReference>
<dbReference type="PANTHER" id="PTHR47186">
    <property type="entry name" value="LEUCINE-RICH REPEAT-CONTAINING PROTEIN 57"/>
    <property type="match status" value="1"/>
</dbReference>